<evidence type="ECO:0000313" key="1">
    <source>
        <dbReference type="EMBL" id="SHF89120.1"/>
    </source>
</evidence>
<evidence type="ECO:0000313" key="2">
    <source>
        <dbReference type="Proteomes" id="UP000183987"/>
    </source>
</evidence>
<gene>
    <name evidence="1" type="ORF">SAMN05444339_11912</name>
</gene>
<protein>
    <submittedName>
        <fullName evidence="1">Uncharacterized protein</fullName>
    </submittedName>
</protein>
<dbReference type="EMBL" id="FQUE01000019">
    <property type="protein sequence ID" value="SHF89120.1"/>
    <property type="molecule type" value="Genomic_DNA"/>
</dbReference>
<proteinExistence type="predicted"/>
<accession>A0A1M5FBZ2</accession>
<dbReference type="RefSeq" id="WP_072858859.1">
    <property type="nucleotide sequence ID" value="NZ_FQUE01000019.1"/>
</dbReference>
<name>A0A1M5FBZ2_LOKAT</name>
<dbReference type="Proteomes" id="UP000183987">
    <property type="component" value="Unassembled WGS sequence"/>
</dbReference>
<organism evidence="1 2">
    <name type="scientific">Loktanella atrilutea</name>
    <dbReference type="NCBI Taxonomy" id="366533"/>
    <lineage>
        <taxon>Bacteria</taxon>
        <taxon>Pseudomonadati</taxon>
        <taxon>Pseudomonadota</taxon>
        <taxon>Alphaproteobacteria</taxon>
        <taxon>Rhodobacterales</taxon>
        <taxon>Roseobacteraceae</taxon>
        <taxon>Loktanella</taxon>
    </lineage>
</organism>
<keyword evidence="2" id="KW-1185">Reference proteome</keyword>
<dbReference type="AlphaFoldDB" id="A0A1M5FBZ2"/>
<sequence>MNAILNDRTYTDSYLAIKDARVTVASALDRMTPGQLHDPLRDWIAQCLTVARRVSTAQRRLATRTRDASDALPAAEALSELDLLQRSHMQRSRPDAAIGPAEMDALEREFKRLLLLIVEMVNAAIRMIARLFGVDLPLIDAAPIRTAVYGNDAYRKARHGDASLVEAAAEVMQQDYQSARGGAPDHDQAVVSAEVIRQVRDCIGRNGGATDRIDEERRAYLDDLAPAERAILTHASGNQIVEHLYRHTPIDGVRPFAGRGNTMMI</sequence>
<reference evidence="2" key="1">
    <citation type="submission" date="2016-11" db="EMBL/GenBank/DDBJ databases">
        <authorList>
            <person name="Varghese N."/>
            <person name="Submissions S."/>
        </authorList>
    </citation>
    <scope>NUCLEOTIDE SEQUENCE [LARGE SCALE GENOMIC DNA]</scope>
    <source>
        <strain evidence="2">DSM 29326</strain>
    </source>
</reference>